<dbReference type="AlphaFoldDB" id="A0A2P5E3U9"/>
<keyword evidence="2" id="KW-1185">Reference proteome</keyword>
<protein>
    <submittedName>
        <fullName evidence="1">Uncharacterized protein</fullName>
    </submittedName>
</protein>
<dbReference type="EMBL" id="JXTB01000002">
    <property type="protein sequence ID" value="PON80221.1"/>
    <property type="molecule type" value="Genomic_DNA"/>
</dbReference>
<gene>
    <name evidence="1" type="ORF">PanWU01x14_006710</name>
</gene>
<name>A0A2P5E3U9_PARAD</name>
<evidence type="ECO:0000313" key="2">
    <source>
        <dbReference type="Proteomes" id="UP000237105"/>
    </source>
</evidence>
<dbReference type="Proteomes" id="UP000237105">
    <property type="component" value="Unassembled WGS sequence"/>
</dbReference>
<sequence>MFELATVQITLLKGMLPQHFSHQGPNHLLNFSIQLNAQ</sequence>
<accession>A0A2P5E3U9</accession>
<organism evidence="1 2">
    <name type="scientific">Parasponia andersonii</name>
    <name type="common">Sponia andersonii</name>
    <dbReference type="NCBI Taxonomy" id="3476"/>
    <lineage>
        <taxon>Eukaryota</taxon>
        <taxon>Viridiplantae</taxon>
        <taxon>Streptophyta</taxon>
        <taxon>Embryophyta</taxon>
        <taxon>Tracheophyta</taxon>
        <taxon>Spermatophyta</taxon>
        <taxon>Magnoliopsida</taxon>
        <taxon>eudicotyledons</taxon>
        <taxon>Gunneridae</taxon>
        <taxon>Pentapetalae</taxon>
        <taxon>rosids</taxon>
        <taxon>fabids</taxon>
        <taxon>Rosales</taxon>
        <taxon>Cannabaceae</taxon>
        <taxon>Parasponia</taxon>
    </lineage>
</organism>
<reference evidence="2" key="1">
    <citation type="submission" date="2016-06" db="EMBL/GenBank/DDBJ databases">
        <title>Parallel loss of symbiosis genes in relatives of nitrogen-fixing non-legume Parasponia.</title>
        <authorList>
            <person name="Van Velzen R."/>
            <person name="Holmer R."/>
            <person name="Bu F."/>
            <person name="Rutten L."/>
            <person name="Van Zeijl A."/>
            <person name="Liu W."/>
            <person name="Santuari L."/>
            <person name="Cao Q."/>
            <person name="Sharma T."/>
            <person name="Shen D."/>
            <person name="Roswanjaya Y."/>
            <person name="Wardhani T."/>
            <person name="Kalhor M.S."/>
            <person name="Jansen J."/>
            <person name="Van den Hoogen J."/>
            <person name="Gungor B."/>
            <person name="Hartog M."/>
            <person name="Hontelez J."/>
            <person name="Verver J."/>
            <person name="Yang W.-C."/>
            <person name="Schijlen E."/>
            <person name="Repin R."/>
            <person name="Schilthuizen M."/>
            <person name="Schranz E."/>
            <person name="Heidstra R."/>
            <person name="Miyata K."/>
            <person name="Fedorova E."/>
            <person name="Kohlen W."/>
            <person name="Bisseling T."/>
            <person name="Smit S."/>
            <person name="Geurts R."/>
        </authorList>
    </citation>
    <scope>NUCLEOTIDE SEQUENCE [LARGE SCALE GENOMIC DNA]</scope>
    <source>
        <strain evidence="2">cv. WU1-14</strain>
    </source>
</reference>
<proteinExistence type="predicted"/>
<comment type="caution">
    <text evidence="1">The sequence shown here is derived from an EMBL/GenBank/DDBJ whole genome shotgun (WGS) entry which is preliminary data.</text>
</comment>
<evidence type="ECO:0000313" key="1">
    <source>
        <dbReference type="EMBL" id="PON80221.1"/>
    </source>
</evidence>